<evidence type="ECO:0000256" key="7">
    <source>
        <dbReference type="SAM" id="Phobius"/>
    </source>
</evidence>
<evidence type="ECO:0000256" key="2">
    <source>
        <dbReference type="ARBA" id="ARBA00010157"/>
    </source>
</evidence>
<reference evidence="9" key="1">
    <citation type="submission" date="2021-04" db="EMBL/GenBank/DDBJ databases">
        <title>Genomic sequence of Actinosynnema pretiosum subsp. pretiosum ATCC 31280 (C-14919).</title>
        <authorList>
            <person name="Bai L."/>
            <person name="Wang X."/>
            <person name="Xiao Y."/>
        </authorList>
    </citation>
    <scope>NUCLEOTIDE SEQUENCE</scope>
    <source>
        <strain evidence="9">ATCC 31280</strain>
    </source>
</reference>
<dbReference type="AlphaFoldDB" id="A0AA45L6F1"/>
<keyword evidence="6 7" id="KW-0472">Membrane</keyword>
<gene>
    <name evidence="9" type="ORF">KCV87_33175</name>
</gene>
<dbReference type="EMBL" id="CP073249">
    <property type="protein sequence ID" value="QUF04137.1"/>
    <property type="molecule type" value="Genomic_DNA"/>
</dbReference>
<evidence type="ECO:0000256" key="4">
    <source>
        <dbReference type="ARBA" id="ARBA00022692"/>
    </source>
</evidence>
<organism evidence="9 10">
    <name type="scientific">Actinosynnema pretiosum subsp. pretiosum</name>
    <dbReference type="NCBI Taxonomy" id="103721"/>
    <lineage>
        <taxon>Bacteria</taxon>
        <taxon>Bacillati</taxon>
        <taxon>Actinomycetota</taxon>
        <taxon>Actinomycetes</taxon>
        <taxon>Pseudonocardiales</taxon>
        <taxon>Pseudonocardiaceae</taxon>
        <taxon>Actinosynnema</taxon>
    </lineage>
</organism>
<evidence type="ECO:0000259" key="8">
    <source>
        <dbReference type="PROSITE" id="PS50156"/>
    </source>
</evidence>
<feature type="transmembrane region" description="Helical" evidence="7">
    <location>
        <begin position="362"/>
        <end position="380"/>
    </location>
</feature>
<evidence type="ECO:0000256" key="1">
    <source>
        <dbReference type="ARBA" id="ARBA00004651"/>
    </source>
</evidence>
<sequence>MATLLYRLGRFSFRRRRTTLAAWVVLLALFGIGAAELSGPASQSFSIPGAESTRAMDVIGEKFGGDASPATASARVVFTAPDDGVLTGPEQRAAVEAVLAELARAPQVASVAGPYEALTISPDQRTAYATVTYDAPPADVTTASREALLATGDAAREAGIGVEHSGQVTTVVAGGHAAEAIGLAVAALVLLLTFGSLVAAGLPLLTALVGVGLGITGIQIATGLFELSAATPALSTMLGLAVGIDYALFVVSRYRGELELGRDREEAAGRAIGTAGSAVVFAGLTVIIALAALTVTGLGFLAAMGVAAACTVAIAVLATLSLVPALLGFAGRAIKPARRRAGKAPATPLGERWARLVVKHRWLAVVLSVAALTAIALPAADLRLALPDDGVAAVDSTQRKAYDQLAAGFGAGFQGPLTVVVEASADAEGVASRSGRAIAALDDVAAVSPAVPNPAGDTALLTVIPLSAPTSEATEDLVHAIRDLPDPDGARLSVTGSTALDIDVSERLADALLPYLAVVVGLAFVLMLLVFRSVLVPLKATLGFLLSIAASFGALVAVFQHGHLAGLIGLDSTGPIISLMPIFLVGILFGLAMDYEVFLVTRTREEHVHGATPDEAVVTGMRHGVRVVTAAALIMISVFAGFVLADDAIVKSLGFALAFGVAVDAFVVRMTLVPAVLSLLGRAAWWLPGWLDRVLPNVDIEGEELARRLAVEEEAREEAVARG</sequence>
<keyword evidence="5 7" id="KW-1133">Transmembrane helix</keyword>
<feature type="transmembrane region" description="Helical" evidence="7">
    <location>
        <begin position="657"/>
        <end position="680"/>
    </location>
</feature>
<evidence type="ECO:0000256" key="6">
    <source>
        <dbReference type="ARBA" id="ARBA00023136"/>
    </source>
</evidence>
<dbReference type="InterPro" id="IPR050545">
    <property type="entry name" value="Mycobact_MmpL"/>
</dbReference>
<feature type="domain" description="SSD" evidence="8">
    <location>
        <begin position="217"/>
        <end position="329"/>
    </location>
</feature>
<evidence type="ECO:0000256" key="5">
    <source>
        <dbReference type="ARBA" id="ARBA00022989"/>
    </source>
</evidence>
<accession>A0AA45L6F1</accession>
<dbReference type="Gene3D" id="1.20.1640.10">
    <property type="entry name" value="Multidrug efflux transporter AcrB transmembrane domain"/>
    <property type="match status" value="2"/>
</dbReference>
<dbReference type="SUPFAM" id="SSF82866">
    <property type="entry name" value="Multidrug efflux transporter AcrB transmembrane domain"/>
    <property type="match status" value="2"/>
</dbReference>
<dbReference type="InterPro" id="IPR000731">
    <property type="entry name" value="SSD"/>
</dbReference>
<dbReference type="Proteomes" id="UP000677152">
    <property type="component" value="Chromosome"/>
</dbReference>
<dbReference type="GO" id="GO:0005886">
    <property type="term" value="C:plasma membrane"/>
    <property type="evidence" value="ECO:0007669"/>
    <property type="project" value="UniProtKB-SubCell"/>
</dbReference>
<feature type="transmembrane region" description="Helical" evidence="7">
    <location>
        <begin position="207"/>
        <end position="225"/>
    </location>
</feature>
<dbReference type="PANTHER" id="PTHR33406">
    <property type="entry name" value="MEMBRANE PROTEIN MJ1562-RELATED"/>
    <property type="match status" value="1"/>
</dbReference>
<dbReference type="PROSITE" id="PS50156">
    <property type="entry name" value="SSD"/>
    <property type="match status" value="1"/>
</dbReference>
<keyword evidence="3" id="KW-1003">Cell membrane</keyword>
<evidence type="ECO:0000313" key="9">
    <source>
        <dbReference type="EMBL" id="QUF04137.1"/>
    </source>
</evidence>
<comment type="subcellular location">
    <subcellularLocation>
        <location evidence="1">Cell membrane</location>
        <topology evidence="1">Multi-pass membrane protein</topology>
    </subcellularLocation>
</comment>
<proteinExistence type="inferred from homology"/>
<evidence type="ECO:0000256" key="3">
    <source>
        <dbReference type="ARBA" id="ARBA00022475"/>
    </source>
</evidence>
<feature type="transmembrane region" description="Helical" evidence="7">
    <location>
        <begin position="543"/>
        <end position="564"/>
    </location>
</feature>
<keyword evidence="4 7" id="KW-0812">Transmembrane</keyword>
<feature type="transmembrane region" description="Helical" evidence="7">
    <location>
        <begin position="300"/>
        <end position="330"/>
    </location>
</feature>
<feature type="transmembrane region" description="Helical" evidence="7">
    <location>
        <begin position="272"/>
        <end position="294"/>
    </location>
</feature>
<comment type="similarity">
    <text evidence="2">Belongs to the resistance-nodulation-cell division (RND) (TC 2.A.6) family. MmpL subfamily.</text>
</comment>
<dbReference type="PANTHER" id="PTHR33406:SF11">
    <property type="entry name" value="MEMBRANE PROTEIN SCO6666-RELATED"/>
    <property type="match status" value="1"/>
</dbReference>
<name>A0AA45L6F1_9PSEU</name>
<feature type="transmembrane region" description="Helical" evidence="7">
    <location>
        <begin position="512"/>
        <end position="531"/>
    </location>
</feature>
<feature type="transmembrane region" description="Helical" evidence="7">
    <location>
        <begin position="576"/>
        <end position="595"/>
    </location>
</feature>
<protein>
    <submittedName>
        <fullName evidence="9">MMPL family transporter</fullName>
    </submittedName>
</protein>
<feature type="transmembrane region" description="Helical" evidence="7">
    <location>
        <begin position="231"/>
        <end position="251"/>
    </location>
</feature>
<evidence type="ECO:0000313" key="10">
    <source>
        <dbReference type="Proteomes" id="UP000677152"/>
    </source>
</evidence>
<feature type="transmembrane region" description="Helical" evidence="7">
    <location>
        <begin position="627"/>
        <end position="645"/>
    </location>
</feature>
<dbReference type="Pfam" id="PF03176">
    <property type="entry name" value="MMPL"/>
    <property type="match status" value="2"/>
</dbReference>
<feature type="transmembrane region" description="Helical" evidence="7">
    <location>
        <begin position="180"/>
        <end position="200"/>
    </location>
</feature>
<dbReference type="InterPro" id="IPR004869">
    <property type="entry name" value="MMPL_dom"/>
</dbReference>